<proteinExistence type="predicted"/>
<dbReference type="Proteomes" id="UP000198953">
    <property type="component" value="Unassembled WGS sequence"/>
</dbReference>
<dbReference type="STRING" id="46177.SAMN05660976_08471"/>
<accession>A0A1H8JYK0</accession>
<name>A0A1H8JYK0_9ACTN</name>
<dbReference type="AlphaFoldDB" id="A0A1H8JYK0"/>
<evidence type="ECO:0000313" key="1">
    <source>
        <dbReference type="EMBL" id="SEN85605.1"/>
    </source>
</evidence>
<protein>
    <submittedName>
        <fullName evidence="1">Uncharacterized protein</fullName>
    </submittedName>
</protein>
<sequence length="131" mass="14789">MVFTALPAEGYDGEPPEFPLPLANARELEVWEEAWRTPQAAAWSIQPWRWRTVAMWVRWSVRMEAEDASAALGNVVVRFADQIGLTPAGLKENGWKIAEDDLAVKRQEREEPVDDVEDVRSRFTVVTHGGG</sequence>
<evidence type="ECO:0000313" key="2">
    <source>
        <dbReference type="Proteomes" id="UP000198953"/>
    </source>
</evidence>
<organism evidence="1 2">
    <name type="scientific">Nonomuraea pusilla</name>
    <dbReference type="NCBI Taxonomy" id="46177"/>
    <lineage>
        <taxon>Bacteria</taxon>
        <taxon>Bacillati</taxon>
        <taxon>Actinomycetota</taxon>
        <taxon>Actinomycetes</taxon>
        <taxon>Streptosporangiales</taxon>
        <taxon>Streptosporangiaceae</taxon>
        <taxon>Nonomuraea</taxon>
    </lineage>
</organism>
<gene>
    <name evidence="1" type="ORF">SAMN05660976_08471</name>
</gene>
<keyword evidence="2" id="KW-1185">Reference proteome</keyword>
<dbReference type="RefSeq" id="WP_091106043.1">
    <property type="nucleotide sequence ID" value="NZ_FOBF01000044.1"/>
</dbReference>
<dbReference type="OrthoDB" id="3391752at2"/>
<dbReference type="EMBL" id="FOBF01000044">
    <property type="protein sequence ID" value="SEN85605.1"/>
    <property type="molecule type" value="Genomic_DNA"/>
</dbReference>
<reference evidence="1 2" key="1">
    <citation type="submission" date="2016-10" db="EMBL/GenBank/DDBJ databases">
        <authorList>
            <person name="de Groot N.N."/>
        </authorList>
    </citation>
    <scope>NUCLEOTIDE SEQUENCE [LARGE SCALE GENOMIC DNA]</scope>
    <source>
        <strain evidence="1 2">DSM 43357</strain>
    </source>
</reference>